<evidence type="ECO:0000256" key="5">
    <source>
        <dbReference type="ARBA" id="ARBA00023136"/>
    </source>
</evidence>
<gene>
    <name evidence="7" type="primary">crgA</name>
    <name evidence="9" type="ORF">AXK60_22865</name>
    <name evidence="8" type="ORF">AXK61_23210</name>
</gene>
<dbReference type="EMBL" id="LSRE01000019">
    <property type="protein sequence ID" value="KXO96213.1"/>
    <property type="molecule type" value="Genomic_DNA"/>
</dbReference>
<keyword evidence="3 7" id="KW-0812">Transmembrane</keyword>
<evidence type="ECO:0000256" key="7">
    <source>
        <dbReference type="HAMAP-Rule" id="MF_00631"/>
    </source>
</evidence>
<dbReference type="AlphaFoldDB" id="A0A138AU88"/>
<comment type="similarity">
    <text evidence="7">Belongs to the CrgA family.</text>
</comment>
<feature type="transmembrane region" description="Helical" evidence="7">
    <location>
        <begin position="33"/>
        <end position="56"/>
    </location>
</feature>
<organism evidence="9 10">
    <name type="scientific">Tsukamurella pseudospumae</name>
    <dbReference type="NCBI Taxonomy" id="239498"/>
    <lineage>
        <taxon>Bacteria</taxon>
        <taxon>Bacillati</taxon>
        <taxon>Actinomycetota</taxon>
        <taxon>Actinomycetes</taxon>
        <taxon>Mycobacteriales</taxon>
        <taxon>Tsukamurellaceae</taxon>
        <taxon>Tsukamurella</taxon>
    </lineage>
</organism>
<keyword evidence="11" id="KW-1185">Reference proteome</keyword>
<reference evidence="9" key="3">
    <citation type="submission" date="2016-02" db="EMBL/GenBank/DDBJ databases">
        <authorList>
            <person name="Teng J.L."/>
            <person name="Yang Y."/>
            <person name="Huang Y."/>
            <person name="Guo F."/>
            <person name="Wei W."/>
            <person name="Chen J.H."/>
            <person name="Wong S.Y."/>
            <person name="Lau S.K."/>
            <person name="Woo P.C."/>
        </authorList>
    </citation>
    <scope>NUCLEOTIDE SEQUENCE</scope>
    <source>
        <strain evidence="9">JCM 15929</strain>
    </source>
</reference>
<evidence type="ECO:0000256" key="3">
    <source>
        <dbReference type="ARBA" id="ARBA00022692"/>
    </source>
</evidence>
<sequence length="97" mass="10738">MPKSKVRKKTDYTINAAADSRTPVKVGAPSGRWFVVLFLGFMLAGLAWLLVYYVGADPQGLGAPGKPLEWMANLEAWNFAIGFGLMITGLLMTMWWK</sequence>
<dbReference type="STRING" id="239498.AXK60_22865"/>
<dbReference type="NCBIfam" id="NF001194">
    <property type="entry name" value="PRK00159.1"/>
    <property type="match status" value="1"/>
</dbReference>
<keyword evidence="2 7" id="KW-0132">Cell division</keyword>
<keyword evidence="5 7" id="KW-0472">Membrane</keyword>
<keyword evidence="4 7" id="KW-1133">Transmembrane helix</keyword>
<name>A0A138AU88_9ACTN</name>
<evidence type="ECO:0000256" key="6">
    <source>
        <dbReference type="ARBA" id="ARBA00023306"/>
    </source>
</evidence>
<evidence type="ECO:0000256" key="2">
    <source>
        <dbReference type="ARBA" id="ARBA00022618"/>
    </source>
</evidence>
<dbReference type="RefSeq" id="WP_068570382.1">
    <property type="nucleotide sequence ID" value="NZ_LSRE01000019.1"/>
</dbReference>
<dbReference type="Proteomes" id="UP000070258">
    <property type="component" value="Unassembled WGS sequence"/>
</dbReference>
<evidence type="ECO:0000313" key="9">
    <source>
        <dbReference type="EMBL" id="KXP13946.1"/>
    </source>
</evidence>
<comment type="function">
    <text evidence="7">Involved in cell division.</text>
</comment>
<keyword evidence="6 7" id="KW-0131">Cell cycle</keyword>
<dbReference type="EMBL" id="LSRF01000009">
    <property type="protein sequence ID" value="KXP13946.1"/>
    <property type="molecule type" value="Genomic_DNA"/>
</dbReference>
<proteinExistence type="inferred from homology"/>
<comment type="subcellular location">
    <subcellularLocation>
        <location evidence="7">Cell membrane</location>
        <topology evidence="7">Multi-pass membrane protein</topology>
    </subcellularLocation>
</comment>
<evidence type="ECO:0000313" key="8">
    <source>
        <dbReference type="EMBL" id="KXO96213.1"/>
    </source>
</evidence>
<dbReference type="Pfam" id="PF06781">
    <property type="entry name" value="CrgA"/>
    <property type="match status" value="1"/>
</dbReference>
<evidence type="ECO:0000256" key="4">
    <source>
        <dbReference type="ARBA" id="ARBA00022989"/>
    </source>
</evidence>
<comment type="caution">
    <text evidence="9">The sequence shown here is derived from an EMBL/GenBank/DDBJ whole genome shotgun (WGS) entry which is preliminary data.</text>
</comment>
<feature type="transmembrane region" description="Helical" evidence="7">
    <location>
        <begin position="76"/>
        <end position="96"/>
    </location>
</feature>
<dbReference type="Proteomes" id="UP000070409">
    <property type="component" value="Unassembled WGS sequence"/>
</dbReference>
<dbReference type="OrthoDB" id="5189646at2"/>
<dbReference type="HAMAP" id="MF_00631">
    <property type="entry name" value="CrgA"/>
    <property type="match status" value="1"/>
</dbReference>
<keyword evidence="1 7" id="KW-1003">Cell membrane</keyword>
<protein>
    <recommendedName>
        <fullName evidence="7">Cell division protein CrgA</fullName>
    </recommendedName>
</protein>
<dbReference type="GO" id="GO:0005886">
    <property type="term" value="C:plasma membrane"/>
    <property type="evidence" value="ECO:0007669"/>
    <property type="project" value="UniProtKB-SubCell"/>
</dbReference>
<accession>A0A138AU88</accession>
<dbReference type="InterPro" id="IPR009619">
    <property type="entry name" value="CrgA"/>
</dbReference>
<reference evidence="10" key="1">
    <citation type="submission" date="2016-02" db="EMBL/GenBank/DDBJ databases">
        <authorList>
            <person name="Wen L."/>
            <person name="He K."/>
            <person name="Yang H."/>
        </authorList>
    </citation>
    <scope>NUCLEOTIDE SEQUENCE [LARGE SCALE GENOMIC DNA]</scope>
    <source>
        <strain evidence="10">JCM 15929</strain>
    </source>
</reference>
<evidence type="ECO:0000313" key="10">
    <source>
        <dbReference type="Proteomes" id="UP000070258"/>
    </source>
</evidence>
<dbReference type="GO" id="GO:0051301">
    <property type="term" value="P:cell division"/>
    <property type="evidence" value="ECO:0007669"/>
    <property type="project" value="UniProtKB-UniRule"/>
</dbReference>
<reference evidence="8 11" key="2">
    <citation type="submission" date="2016-02" db="EMBL/GenBank/DDBJ databases">
        <authorList>
            <person name="Teng J.L."/>
            <person name="Tang Y."/>
            <person name="Huang Y."/>
            <person name="Guo F."/>
            <person name="Wei W."/>
            <person name="Chen J.H."/>
            <person name="Wong S.Y."/>
            <person name="Lau S.K."/>
            <person name="Woo P.C."/>
        </authorList>
    </citation>
    <scope>NUCLEOTIDE SEQUENCE [LARGE SCALE GENOMIC DNA]</scope>
    <source>
        <strain evidence="8 11">JCM 13375</strain>
    </source>
</reference>
<evidence type="ECO:0000313" key="11">
    <source>
        <dbReference type="Proteomes" id="UP000070409"/>
    </source>
</evidence>
<evidence type="ECO:0000256" key="1">
    <source>
        <dbReference type="ARBA" id="ARBA00022475"/>
    </source>
</evidence>